<dbReference type="AlphaFoldDB" id="A0ABD3VL30"/>
<accession>A0ABD3VL30</accession>
<feature type="compositionally biased region" description="Acidic residues" evidence="1">
    <location>
        <begin position="593"/>
        <end position="615"/>
    </location>
</feature>
<feature type="region of interest" description="Disordered" evidence="1">
    <location>
        <begin position="568"/>
        <end position="615"/>
    </location>
</feature>
<keyword evidence="3" id="KW-0732">Signal</keyword>
<feature type="transmembrane region" description="Helical" evidence="2">
    <location>
        <begin position="234"/>
        <end position="258"/>
    </location>
</feature>
<gene>
    <name evidence="4" type="ORF">ACJMK2_008278</name>
</gene>
<protein>
    <submittedName>
        <fullName evidence="4">Uncharacterized protein</fullName>
    </submittedName>
</protein>
<feature type="compositionally biased region" description="Basic and acidic residues" evidence="1">
    <location>
        <begin position="570"/>
        <end position="586"/>
    </location>
</feature>
<keyword evidence="2" id="KW-1133">Transmembrane helix</keyword>
<keyword evidence="2" id="KW-0472">Membrane</keyword>
<dbReference type="Proteomes" id="UP001634394">
    <property type="component" value="Unassembled WGS sequence"/>
</dbReference>
<feature type="compositionally biased region" description="Polar residues" evidence="1">
    <location>
        <begin position="380"/>
        <end position="404"/>
    </location>
</feature>
<feature type="region of interest" description="Disordered" evidence="1">
    <location>
        <begin position="163"/>
        <end position="223"/>
    </location>
</feature>
<keyword evidence="2" id="KW-0812">Transmembrane</keyword>
<evidence type="ECO:0000313" key="5">
    <source>
        <dbReference type="Proteomes" id="UP001634394"/>
    </source>
</evidence>
<organism evidence="4 5">
    <name type="scientific">Sinanodonta woodiana</name>
    <name type="common">Chinese pond mussel</name>
    <name type="synonym">Anodonta woodiana</name>
    <dbReference type="NCBI Taxonomy" id="1069815"/>
    <lineage>
        <taxon>Eukaryota</taxon>
        <taxon>Metazoa</taxon>
        <taxon>Spiralia</taxon>
        <taxon>Lophotrochozoa</taxon>
        <taxon>Mollusca</taxon>
        <taxon>Bivalvia</taxon>
        <taxon>Autobranchia</taxon>
        <taxon>Heteroconchia</taxon>
        <taxon>Palaeoheterodonta</taxon>
        <taxon>Unionida</taxon>
        <taxon>Unionoidea</taxon>
        <taxon>Unionidae</taxon>
        <taxon>Unioninae</taxon>
        <taxon>Sinanodonta</taxon>
    </lineage>
</organism>
<evidence type="ECO:0000256" key="1">
    <source>
        <dbReference type="SAM" id="MobiDB-lite"/>
    </source>
</evidence>
<reference evidence="4 5" key="1">
    <citation type="submission" date="2024-11" db="EMBL/GenBank/DDBJ databases">
        <title>Chromosome-level genome assembly of the freshwater bivalve Anodonta woodiana.</title>
        <authorList>
            <person name="Chen X."/>
        </authorList>
    </citation>
    <scope>NUCLEOTIDE SEQUENCE [LARGE SCALE GENOMIC DNA]</scope>
    <source>
        <strain evidence="4">MN2024</strain>
        <tissue evidence="4">Gills</tissue>
    </source>
</reference>
<feature type="compositionally biased region" description="Gly residues" evidence="1">
    <location>
        <begin position="314"/>
        <end position="326"/>
    </location>
</feature>
<dbReference type="EMBL" id="JBJQND010000011">
    <property type="protein sequence ID" value="KAL3862299.1"/>
    <property type="molecule type" value="Genomic_DNA"/>
</dbReference>
<feature type="chain" id="PRO_5044745134" evidence="3">
    <location>
        <begin position="36"/>
        <end position="615"/>
    </location>
</feature>
<feature type="region of interest" description="Disordered" evidence="1">
    <location>
        <begin position="375"/>
        <end position="431"/>
    </location>
</feature>
<keyword evidence="5" id="KW-1185">Reference proteome</keyword>
<evidence type="ECO:0000313" key="4">
    <source>
        <dbReference type="EMBL" id="KAL3862299.1"/>
    </source>
</evidence>
<feature type="signal peptide" evidence="3">
    <location>
        <begin position="1"/>
        <end position="35"/>
    </location>
</feature>
<name>A0ABD3VL30_SINWO</name>
<comment type="caution">
    <text evidence="4">The sequence shown here is derived from an EMBL/GenBank/DDBJ whole genome shotgun (WGS) entry which is preliminary data.</text>
</comment>
<evidence type="ECO:0000256" key="2">
    <source>
        <dbReference type="SAM" id="Phobius"/>
    </source>
</evidence>
<evidence type="ECO:0000256" key="3">
    <source>
        <dbReference type="SAM" id="SignalP"/>
    </source>
</evidence>
<proteinExistence type="predicted"/>
<sequence length="615" mass="66389">MCLTPQNVQSAVLFKKFNLILTVVLTICLIPVGSAGCPPGQFLHFNPATGIVVCCITRPLPVGFGFLSCIENGTLDMIEECSPGRHQPDNTTTESEATCTTEFECNQEDNVKERKCDASGRNCVNICVCNYEGGYCGKYFYDCKNFPKDCPSELVQRDCSCRRDSTPVRSLPESTSIKPGQMITTSSTTSSDRGSKPTPDNDVTSDDGAFDNTNGTTNGTGSLLDQTHRTALNIAFITIGIIMCVGVVAAAVILAYIFRRRLNKWLSKYNNICCRNRTTNPDQDSHPLESVLTLGSEVSGQGESHEEEAEPFLPGGGSGNRSGGQSEGDNNIQSLVVDNDESEHCNGAPNKSENDDGSIQAHMQSLLIDTAISGGCIGDQRNQPGDQGEVDNTQADESRLQSLVVNPAGSKGGIGDQKIPAGNQDEGNSIPAGESRIQSLVVDQGKMVSQGIETAGPFCSCCGRHQKRCNKHFKEQCLARVKPQPGVIGTRQTSQSLEIPDDFSSFTSSIHHDLDSHDSTNTEDEETTIVKVVSGQETTPSDDQISFTGQCISKVEGTIFENSQQAELNNEDHMTESNEDPYRTDSHSVVMNNEEEEETIANEGDEEEVSNTEAA</sequence>
<feature type="compositionally biased region" description="Low complexity" evidence="1">
    <location>
        <begin position="212"/>
        <end position="221"/>
    </location>
</feature>
<feature type="region of interest" description="Disordered" evidence="1">
    <location>
        <begin position="296"/>
        <end position="332"/>
    </location>
</feature>